<dbReference type="Pfam" id="PF13517">
    <property type="entry name" value="FG-GAP_3"/>
    <property type="match status" value="3"/>
</dbReference>
<dbReference type="Proteomes" id="UP001302349">
    <property type="component" value="Chromosome"/>
</dbReference>
<organism evidence="2 3">
    <name type="scientific">Imperialibacter roseus</name>
    <dbReference type="NCBI Taxonomy" id="1324217"/>
    <lineage>
        <taxon>Bacteria</taxon>
        <taxon>Pseudomonadati</taxon>
        <taxon>Bacteroidota</taxon>
        <taxon>Cytophagia</taxon>
        <taxon>Cytophagales</taxon>
        <taxon>Flammeovirgaceae</taxon>
        <taxon>Imperialibacter</taxon>
    </lineage>
</organism>
<dbReference type="Gene3D" id="2.130.10.130">
    <property type="entry name" value="Integrin alpha, N-terminal"/>
    <property type="match status" value="2"/>
</dbReference>
<dbReference type="InterPro" id="IPR013517">
    <property type="entry name" value="FG-GAP"/>
</dbReference>
<proteinExistence type="predicted"/>
<dbReference type="PANTHER" id="PTHR46580">
    <property type="entry name" value="SENSOR KINASE-RELATED"/>
    <property type="match status" value="1"/>
</dbReference>
<name>A0ABZ0IL43_9BACT</name>
<gene>
    <name evidence="2" type="ORF">RT717_15525</name>
</gene>
<sequence length="608" mass="65190">MIKYSTTKLLGLFIFISAITGCSGDDSGQPHGVGEISFSPKIGNKSGSGRLLDLNDAAFILITIKKDDGSSTPYSTSKIELYQLNGEFISQKISLPVGSYSLTEFLVLDVDSNIIYATPEEGSLQAQNVGDPLPIEFVISRDEILDLQVEVVSTEDLELEDFGLVGFDLSLVNLFRFYINVSEKGKLEQLLSAELTAESDTFVFHQHIEAIANNSVVIRDGYPAYELTIEREGYATFNYTFTRDSLAHYESSPLTVELVSDKPSDLPSGFFIDSGQALGSSQSQNVALRDLDGDGDLDAFVVNVGQPNKIWVNNGDGSFTDSGQLLGTSNSYAVALGDLDSDGDLDAFEVNSTQPNKIWTNDGSGNFTDSGQELGIEKSLGVALGDLDGDGDLDAFVANDLHPTFSTKSNKVWINDGFGSFTDSGQSLGDSRSNDVSLGDLDGDGDLDAFVVNYQEPDRVWLNDGNGAFTNSGQSLGNAYSFDVSLGDLDMDGDLDAYVVNNSQPDKVWFNNGHGTFTESSQSLGGSTSQNVSLGDLNGDGDLDIFVTNYFNSVVWFNDGNGFFTDTEQSLGGSAIVGGSLGDLDGDGDLDAFVVHANNLPNKVWINH</sequence>
<dbReference type="EMBL" id="CP136051">
    <property type="protein sequence ID" value="WOK04491.1"/>
    <property type="molecule type" value="Genomic_DNA"/>
</dbReference>
<dbReference type="InterPro" id="IPR028994">
    <property type="entry name" value="Integrin_alpha_N"/>
</dbReference>
<reference evidence="2 3" key="1">
    <citation type="journal article" date="2023" name="Microbiol. Resour. Announc.">
        <title>Complete Genome Sequence of Imperialibacter roseus strain P4T.</title>
        <authorList>
            <person name="Tizabi D.R."/>
            <person name="Bachvaroff T."/>
            <person name="Hill R.T."/>
        </authorList>
    </citation>
    <scope>NUCLEOTIDE SEQUENCE [LARGE SCALE GENOMIC DNA]</scope>
    <source>
        <strain evidence="2 3">P4T</strain>
    </source>
</reference>
<protein>
    <submittedName>
        <fullName evidence="2">VCBS repeat-containing protein</fullName>
    </submittedName>
</protein>
<keyword evidence="3" id="KW-1185">Reference proteome</keyword>
<keyword evidence="1" id="KW-0732">Signal</keyword>
<dbReference type="SUPFAM" id="SSF69318">
    <property type="entry name" value="Integrin alpha N-terminal domain"/>
    <property type="match status" value="1"/>
</dbReference>
<dbReference type="PROSITE" id="PS51257">
    <property type="entry name" value="PROKAR_LIPOPROTEIN"/>
    <property type="match status" value="1"/>
</dbReference>
<evidence type="ECO:0000256" key="1">
    <source>
        <dbReference type="ARBA" id="ARBA00022729"/>
    </source>
</evidence>
<dbReference type="RefSeq" id="WP_317487301.1">
    <property type="nucleotide sequence ID" value="NZ_CP136051.1"/>
</dbReference>
<accession>A0ABZ0IL43</accession>
<evidence type="ECO:0000313" key="2">
    <source>
        <dbReference type="EMBL" id="WOK04491.1"/>
    </source>
</evidence>
<evidence type="ECO:0000313" key="3">
    <source>
        <dbReference type="Proteomes" id="UP001302349"/>
    </source>
</evidence>